<dbReference type="InterPro" id="IPR036271">
    <property type="entry name" value="Tet_transcr_reg_TetR-rel_C_sf"/>
</dbReference>
<accession>A0ABW5QJN0</accession>
<proteinExistence type="predicted"/>
<evidence type="ECO:0000313" key="7">
    <source>
        <dbReference type="Proteomes" id="UP001597521"/>
    </source>
</evidence>
<dbReference type="EMBL" id="JBHUNP010000001">
    <property type="protein sequence ID" value="MFD2647972.1"/>
    <property type="molecule type" value="Genomic_DNA"/>
</dbReference>
<dbReference type="PRINTS" id="PR00455">
    <property type="entry name" value="HTHTETR"/>
</dbReference>
<dbReference type="RefSeq" id="WP_386833024.1">
    <property type="nucleotide sequence ID" value="NZ_JBHUNP010000001.1"/>
</dbReference>
<evidence type="ECO:0000256" key="2">
    <source>
        <dbReference type="ARBA" id="ARBA00023125"/>
    </source>
</evidence>
<dbReference type="SUPFAM" id="SSF48498">
    <property type="entry name" value="Tetracyclin repressor-like, C-terminal domain"/>
    <property type="match status" value="1"/>
</dbReference>
<dbReference type="PANTHER" id="PTHR47506:SF6">
    <property type="entry name" value="HTH-TYPE TRANSCRIPTIONAL REPRESSOR NEMR"/>
    <property type="match status" value="1"/>
</dbReference>
<dbReference type="InterPro" id="IPR001647">
    <property type="entry name" value="HTH_TetR"/>
</dbReference>
<evidence type="ECO:0000259" key="5">
    <source>
        <dbReference type="PROSITE" id="PS50977"/>
    </source>
</evidence>
<sequence length="191" mass="20676">MSTTTTADEIIDCARSLIIKGGYNGFSYADIAAVVGIRKASIHHHFPSKVDLVRTLVKQYREDAQAGFAALERSASDPRDQLTRYTGYWEQCLADASAPFCICALLASELPILPDPVASEVRLHFATLSAWLASAFERGSASGVLQIQHAPQVEAESFMAVVHGGMLSARVNNDPKLFELVTAPVLQRLSA</sequence>
<gene>
    <name evidence="6" type="ORF">ACFSX5_09230</name>
</gene>
<keyword evidence="1" id="KW-0805">Transcription regulation</keyword>
<evidence type="ECO:0000256" key="1">
    <source>
        <dbReference type="ARBA" id="ARBA00023015"/>
    </source>
</evidence>
<keyword evidence="7" id="KW-1185">Reference proteome</keyword>
<feature type="DNA-binding region" description="H-T-H motif" evidence="4">
    <location>
        <begin position="27"/>
        <end position="46"/>
    </location>
</feature>
<evidence type="ECO:0000256" key="3">
    <source>
        <dbReference type="ARBA" id="ARBA00023163"/>
    </source>
</evidence>
<dbReference type="PANTHER" id="PTHR47506">
    <property type="entry name" value="TRANSCRIPTIONAL REGULATORY PROTEIN"/>
    <property type="match status" value="1"/>
</dbReference>
<dbReference type="SUPFAM" id="SSF46689">
    <property type="entry name" value="Homeodomain-like"/>
    <property type="match status" value="1"/>
</dbReference>
<dbReference type="Pfam" id="PF00440">
    <property type="entry name" value="TetR_N"/>
    <property type="match status" value="1"/>
</dbReference>
<keyword evidence="3" id="KW-0804">Transcription</keyword>
<protein>
    <submittedName>
        <fullName evidence="6">TetR/AcrR family transcriptional regulator</fullName>
    </submittedName>
</protein>
<dbReference type="PROSITE" id="PS50977">
    <property type="entry name" value="HTH_TETR_2"/>
    <property type="match status" value="1"/>
</dbReference>
<evidence type="ECO:0000256" key="4">
    <source>
        <dbReference type="PROSITE-ProRule" id="PRU00335"/>
    </source>
</evidence>
<name>A0ABW5QJN0_9HYPH</name>
<feature type="domain" description="HTH tetR-type" evidence="5">
    <location>
        <begin position="4"/>
        <end position="64"/>
    </location>
</feature>
<keyword evidence="2 4" id="KW-0238">DNA-binding</keyword>
<evidence type="ECO:0000313" key="6">
    <source>
        <dbReference type="EMBL" id="MFD2647972.1"/>
    </source>
</evidence>
<organism evidence="6 7">
    <name type="scientific">Devosia albogilva</name>
    <dbReference type="NCBI Taxonomy" id="429726"/>
    <lineage>
        <taxon>Bacteria</taxon>
        <taxon>Pseudomonadati</taxon>
        <taxon>Pseudomonadota</taxon>
        <taxon>Alphaproteobacteria</taxon>
        <taxon>Hyphomicrobiales</taxon>
        <taxon>Devosiaceae</taxon>
        <taxon>Devosia</taxon>
    </lineage>
</organism>
<dbReference type="Proteomes" id="UP001597521">
    <property type="component" value="Unassembled WGS sequence"/>
</dbReference>
<dbReference type="InterPro" id="IPR009057">
    <property type="entry name" value="Homeodomain-like_sf"/>
</dbReference>
<comment type="caution">
    <text evidence="6">The sequence shown here is derived from an EMBL/GenBank/DDBJ whole genome shotgun (WGS) entry which is preliminary data.</text>
</comment>
<reference evidence="7" key="1">
    <citation type="journal article" date="2019" name="Int. J. Syst. Evol. Microbiol.">
        <title>The Global Catalogue of Microorganisms (GCM) 10K type strain sequencing project: providing services to taxonomists for standard genome sequencing and annotation.</title>
        <authorList>
            <consortium name="The Broad Institute Genomics Platform"/>
            <consortium name="The Broad Institute Genome Sequencing Center for Infectious Disease"/>
            <person name="Wu L."/>
            <person name="Ma J."/>
        </authorList>
    </citation>
    <scope>NUCLEOTIDE SEQUENCE [LARGE SCALE GENOMIC DNA]</scope>
    <source>
        <strain evidence="7">CCM 7427</strain>
    </source>
</reference>
<dbReference type="Gene3D" id="1.10.357.10">
    <property type="entry name" value="Tetracycline Repressor, domain 2"/>
    <property type="match status" value="1"/>
</dbReference>